<name>A0AAU8DVV8_9ACTN</name>
<gene>
    <name evidence="2" type="ORF">ABLG96_08665</name>
</gene>
<protein>
    <submittedName>
        <fullName evidence="2">DUF3618 domain-containing protein</fullName>
    </submittedName>
</protein>
<dbReference type="InterPro" id="IPR022062">
    <property type="entry name" value="DUF3618"/>
</dbReference>
<keyword evidence="1" id="KW-0472">Membrane</keyword>
<evidence type="ECO:0000313" key="2">
    <source>
        <dbReference type="EMBL" id="XCG65342.1"/>
    </source>
</evidence>
<sequence>MARDVKTIQAEIERARDALGVAVDEITDRTNPKNVAERTKQTLRATLADPKVKFPLIGVGVLVVALVVRRIFR</sequence>
<keyword evidence="1" id="KW-1133">Transmembrane helix</keyword>
<dbReference type="EMBL" id="CP159218">
    <property type="protein sequence ID" value="XCG65342.1"/>
    <property type="molecule type" value="Genomic_DNA"/>
</dbReference>
<dbReference type="AlphaFoldDB" id="A0AAU8DVV8"/>
<feature type="transmembrane region" description="Helical" evidence="1">
    <location>
        <begin position="54"/>
        <end position="72"/>
    </location>
</feature>
<proteinExistence type="predicted"/>
<accession>A0AAU8DVV8</accession>
<dbReference type="Pfam" id="PF12277">
    <property type="entry name" value="DUF3618"/>
    <property type="match status" value="1"/>
</dbReference>
<reference evidence="2" key="1">
    <citation type="submission" date="2024-05" db="EMBL/GenBank/DDBJ databases">
        <authorList>
            <person name="Cai S.Y."/>
            <person name="Jin L.M."/>
            <person name="Li H.R."/>
        </authorList>
    </citation>
    <scope>NUCLEOTIDE SEQUENCE</scope>
    <source>
        <strain evidence="2">A5-74</strain>
    </source>
</reference>
<evidence type="ECO:0000256" key="1">
    <source>
        <dbReference type="SAM" id="Phobius"/>
    </source>
</evidence>
<dbReference type="RefSeq" id="WP_353650947.1">
    <property type="nucleotide sequence ID" value="NZ_CP159218.1"/>
</dbReference>
<organism evidence="2">
    <name type="scientific">Nakamurella sp. A5-74</name>
    <dbReference type="NCBI Taxonomy" id="3158264"/>
    <lineage>
        <taxon>Bacteria</taxon>
        <taxon>Bacillati</taxon>
        <taxon>Actinomycetota</taxon>
        <taxon>Actinomycetes</taxon>
        <taxon>Nakamurellales</taxon>
        <taxon>Nakamurellaceae</taxon>
        <taxon>Nakamurella</taxon>
    </lineage>
</organism>
<keyword evidence="1" id="KW-0812">Transmembrane</keyword>